<evidence type="ECO:0000256" key="1">
    <source>
        <dbReference type="SAM" id="SignalP"/>
    </source>
</evidence>
<dbReference type="InterPro" id="IPR024618">
    <property type="entry name" value="DUF3857"/>
</dbReference>
<dbReference type="Gene3D" id="3.10.620.30">
    <property type="match status" value="1"/>
</dbReference>
<name>A0A3S2VP37_9SPHI</name>
<feature type="domain" description="Transglutaminase-like" evidence="2">
    <location>
        <begin position="282"/>
        <end position="370"/>
    </location>
</feature>
<dbReference type="OrthoDB" id="8595007at2"/>
<feature type="signal peptide" evidence="1">
    <location>
        <begin position="1"/>
        <end position="24"/>
    </location>
</feature>
<accession>A0A3S2VP37</accession>
<dbReference type="Proteomes" id="UP000282759">
    <property type="component" value="Unassembled WGS sequence"/>
</dbReference>
<evidence type="ECO:0000259" key="2">
    <source>
        <dbReference type="Pfam" id="PF01841"/>
    </source>
</evidence>
<evidence type="ECO:0000313" key="5">
    <source>
        <dbReference type="Proteomes" id="UP000282759"/>
    </source>
</evidence>
<dbReference type="InterPro" id="IPR038765">
    <property type="entry name" value="Papain-like_cys_pep_sf"/>
</dbReference>
<feature type="chain" id="PRO_5018760168" evidence="1">
    <location>
        <begin position="25"/>
        <end position="641"/>
    </location>
</feature>
<comment type="caution">
    <text evidence="4">The sequence shown here is derived from an EMBL/GenBank/DDBJ whole genome shotgun (WGS) entry which is preliminary data.</text>
</comment>
<evidence type="ECO:0000313" key="4">
    <source>
        <dbReference type="EMBL" id="RVU01982.1"/>
    </source>
</evidence>
<gene>
    <name evidence="4" type="ORF">EOD41_08500</name>
</gene>
<dbReference type="SUPFAM" id="SSF54001">
    <property type="entry name" value="Cysteine proteinases"/>
    <property type="match status" value="1"/>
</dbReference>
<dbReference type="Gene3D" id="2.60.120.1130">
    <property type="match status" value="1"/>
</dbReference>
<keyword evidence="1" id="KW-0732">Signal</keyword>
<protein>
    <submittedName>
        <fullName evidence="4">DUF3857 domain-containing protein</fullName>
    </submittedName>
</protein>
<organism evidence="4 5">
    <name type="scientific">Mucilaginibacter limnophilus</name>
    <dbReference type="NCBI Taxonomy" id="1932778"/>
    <lineage>
        <taxon>Bacteria</taxon>
        <taxon>Pseudomonadati</taxon>
        <taxon>Bacteroidota</taxon>
        <taxon>Sphingobacteriia</taxon>
        <taxon>Sphingobacteriales</taxon>
        <taxon>Sphingobacteriaceae</taxon>
        <taxon>Mucilaginibacter</taxon>
    </lineage>
</organism>
<evidence type="ECO:0000259" key="3">
    <source>
        <dbReference type="Pfam" id="PF12969"/>
    </source>
</evidence>
<feature type="domain" description="DUF3857" evidence="3">
    <location>
        <begin position="69"/>
        <end position="222"/>
    </location>
</feature>
<dbReference type="Gene3D" id="2.60.40.3140">
    <property type="match status" value="1"/>
</dbReference>
<dbReference type="Pfam" id="PF01841">
    <property type="entry name" value="Transglut_core"/>
    <property type="match status" value="1"/>
</dbReference>
<proteinExistence type="predicted"/>
<dbReference type="AlphaFoldDB" id="A0A3S2VP37"/>
<dbReference type="RefSeq" id="WP_127704346.1">
    <property type="nucleotide sequence ID" value="NZ_SACK01000002.1"/>
</dbReference>
<dbReference type="EMBL" id="SACK01000002">
    <property type="protein sequence ID" value="RVU01982.1"/>
    <property type="molecule type" value="Genomic_DNA"/>
</dbReference>
<keyword evidence="5" id="KW-1185">Reference proteome</keyword>
<dbReference type="Pfam" id="PF12969">
    <property type="entry name" value="DUF3857"/>
    <property type="match status" value="1"/>
</dbReference>
<sequence length="641" mass="72149">MKLRLYKVLMVCCALAAGVNICRAQSPSPDLYKAATIPDSLKQEANSVVRYKMVENFVNAPGELINKCHSIVAVLNEKAIDETRIMIPYDKTSSINSFKMNVYNADGTLIKKYAKSDMYDRAAVDGISIITDSRFKAIMHAVASYPVTIEMIYETENDNAISYGSFLLQNPEQSVQDTYCKYLVNPGVAIRYNNVNTKILPQKGTADKMETYTWHISNLKAFKSEEGVPSWREASRVDIAPVKFQYNHIEGDMSTWTGFGKWIQGLNSDVNTLSPARVAELQQMTAHLKSDKEKAKFLYEYMQQNMRYVSIQLGIGGLKPFPAAFVDQKKYGDCKALSNYMYAMLKAVNIPANYAIIRAGENAEPANAAFSQFRFNHAILCIPFKGDTTWLECTSTTQPFGKLGTFTENRNALLITEDGGKLVNTPVTKAEDNIFNSTVLIKLNADGSAKTDIKISGTGEYRNMYLGLAEIPLDKQKEILLRSMHIKQPSFFEFKPAEDKDGVKQVDIELEYDKFSDVITGSKQFYRPAAFDIWTFTCPAAEKRKADFYFEHPLQKTSVTTIELPEGFEVETLPANQSLKFTYGSFDVSYVYDAATNRVTGTTKFNLNKHIIPAAKYTEMQQYMDAVAKAQNKKLVIRRKA</sequence>
<dbReference type="InterPro" id="IPR002931">
    <property type="entry name" value="Transglutaminase-like"/>
</dbReference>
<reference evidence="4 5" key="1">
    <citation type="submission" date="2019-01" db="EMBL/GenBank/DDBJ databases">
        <authorList>
            <person name="Chen W.-M."/>
        </authorList>
    </citation>
    <scope>NUCLEOTIDE SEQUENCE [LARGE SCALE GENOMIC DNA]</scope>
    <source>
        <strain evidence="4 5">YBJ-36</strain>
    </source>
</reference>